<dbReference type="GO" id="GO:0047631">
    <property type="term" value="F:ADP-ribose diphosphatase activity"/>
    <property type="evidence" value="ECO:0007669"/>
    <property type="project" value="UniProtKB-EC"/>
</dbReference>
<dbReference type="InterPro" id="IPR008136">
    <property type="entry name" value="CinA_C"/>
</dbReference>
<dbReference type="AlphaFoldDB" id="A0A3B1D765"/>
<gene>
    <name evidence="2" type="ORF">MNBD_NITROSPIRAE02-579</name>
</gene>
<sequence length="165" mass="17561">MENWRIGVGETLEVISKIHEIFRERGLTLSIAESCTGGLISHYITSLPGASAFFEAGVVAYSIESKERILGVSPEIISAHGVVSEETARDMAEKVRQLTGTACSLSTTGNLGPDVLEDKEAGLVYMAVSTGTQTLSREMRFTGDRGEIKESAALAALKLLVEGVA</sequence>
<feature type="domain" description="CinA C-terminal" evidence="1">
    <location>
        <begin position="15"/>
        <end position="162"/>
    </location>
</feature>
<dbReference type="EMBL" id="UOGH01000227">
    <property type="protein sequence ID" value="VAX31984.1"/>
    <property type="molecule type" value="Genomic_DNA"/>
</dbReference>
<organism evidence="2">
    <name type="scientific">hydrothermal vent metagenome</name>
    <dbReference type="NCBI Taxonomy" id="652676"/>
    <lineage>
        <taxon>unclassified sequences</taxon>
        <taxon>metagenomes</taxon>
        <taxon>ecological metagenomes</taxon>
    </lineage>
</organism>
<dbReference type="InterPro" id="IPR036653">
    <property type="entry name" value="CinA-like_C"/>
</dbReference>
<dbReference type="EC" id="3.6.1.13" evidence="2"/>
<dbReference type="NCBIfam" id="TIGR00199">
    <property type="entry name" value="PncC_domain"/>
    <property type="match status" value="1"/>
</dbReference>
<dbReference type="Pfam" id="PF02464">
    <property type="entry name" value="CinA"/>
    <property type="match status" value="1"/>
</dbReference>
<evidence type="ECO:0000259" key="1">
    <source>
        <dbReference type="Pfam" id="PF02464"/>
    </source>
</evidence>
<dbReference type="EC" id="3.5.1.42" evidence="2"/>
<accession>A0A3B1D765</accession>
<dbReference type="GO" id="GO:0019159">
    <property type="term" value="F:nicotinamide-nucleotide amidase activity"/>
    <property type="evidence" value="ECO:0007669"/>
    <property type="project" value="UniProtKB-EC"/>
</dbReference>
<reference evidence="2" key="1">
    <citation type="submission" date="2018-06" db="EMBL/GenBank/DDBJ databases">
        <authorList>
            <person name="Zhirakovskaya E."/>
        </authorList>
    </citation>
    <scope>NUCLEOTIDE SEQUENCE</scope>
</reference>
<proteinExistence type="predicted"/>
<dbReference type="Gene3D" id="3.90.950.20">
    <property type="entry name" value="CinA-like"/>
    <property type="match status" value="1"/>
</dbReference>
<evidence type="ECO:0000313" key="2">
    <source>
        <dbReference type="EMBL" id="VAX31984.1"/>
    </source>
</evidence>
<keyword evidence="2" id="KW-0378">Hydrolase</keyword>
<protein>
    <submittedName>
        <fullName evidence="2">ADP-ribose pyrophosphatase of COG1058 family / Nicotinamide-nucleotide amidase</fullName>
        <ecNumber evidence="2">3.5.1.42</ecNumber>
        <ecNumber evidence="2">3.6.1.13</ecNumber>
    </submittedName>
</protein>
<dbReference type="SUPFAM" id="SSF142433">
    <property type="entry name" value="CinA-like"/>
    <property type="match status" value="1"/>
</dbReference>
<name>A0A3B1D765_9ZZZZ</name>